<evidence type="ECO:0008006" key="3">
    <source>
        <dbReference type="Google" id="ProtNLM"/>
    </source>
</evidence>
<dbReference type="Proteomes" id="UP000693981">
    <property type="component" value="Unassembled WGS sequence"/>
</dbReference>
<proteinExistence type="predicted"/>
<protein>
    <recommendedName>
        <fullName evidence="3">RxLR effector protein</fullName>
    </recommendedName>
</protein>
<gene>
    <name evidence="1" type="ORF">PHYBOEH_006789</name>
</gene>
<evidence type="ECO:0000313" key="2">
    <source>
        <dbReference type="Proteomes" id="UP000693981"/>
    </source>
</evidence>
<organism evidence="1 2">
    <name type="scientific">Phytophthora boehmeriae</name>
    <dbReference type="NCBI Taxonomy" id="109152"/>
    <lineage>
        <taxon>Eukaryota</taxon>
        <taxon>Sar</taxon>
        <taxon>Stramenopiles</taxon>
        <taxon>Oomycota</taxon>
        <taxon>Peronosporomycetes</taxon>
        <taxon>Peronosporales</taxon>
        <taxon>Peronosporaceae</taxon>
        <taxon>Phytophthora</taxon>
    </lineage>
</organism>
<dbReference type="AlphaFoldDB" id="A0A8T1WD54"/>
<reference evidence="1" key="1">
    <citation type="submission" date="2021-02" db="EMBL/GenBank/DDBJ databases">
        <authorList>
            <person name="Palmer J.M."/>
        </authorList>
    </citation>
    <scope>NUCLEOTIDE SEQUENCE</scope>
    <source>
        <strain evidence="1">SCRP23</strain>
    </source>
</reference>
<comment type="caution">
    <text evidence="1">The sequence shown here is derived from an EMBL/GenBank/DDBJ whole genome shotgun (WGS) entry which is preliminary data.</text>
</comment>
<sequence length="180" mass="21620">MGATTGDIADEERAGLQLRNWAQQGKTADDVYKDLGLHQIMGTFSKVEEFMKHPAYQKYNKYRDFLDKNDFRIWARQGKSPMDVFDKLGLHQILGTYKSYDDFMKHPTYKKFDNYRSFLWKFDYEKWAKQGKTADNVYDDLKIQVHGPKSKMFYDQYPDYRKYEGYRMYLKKSEEKAKEV</sequence>
<keyword evidence="2" id="KW-1185">Reference proteome</keyword>
<accession>A0A8T1WD54</accession>
<name>A0A8T1WD54_9STRA</name>
<evidence type="ECO:0000313" key="1">
    <source>
        <dbReference type="EMBL" id="KAG7391145.1"/>
    </source>
</evidence>
<dbReference type="EMBL" id="JAGDFL010000365">
    <property type="protein sequence ID" value="KAG7391145.1"/>
    <property type="molecule type" value="Genomic_DNA"/>
</dbReference>
<dbReference type="OrthoDB" id="110891at2759"/>